<keyword evidence="1" id="KW-0812">Transmembrane</keyword>
<protein>
    <submittedName>
        <fullName evidence="2">Uncharacterized protein</fullName>
    </submittedName>
</protein>
<name>A0A1V9F5E4_9BACT</name>
<evidence type="ECO:0000256" key="1">
    <source>
        <dbReference type="SAM" id="Phobius"/>
    </source>
</evidence>
<keyword evidence="1" id="KW-0472">Membrane</keyword>
<feature type="transmembrane region" description="Helical" evidence="1">
    <location>
        <begin position="107"/>
        <end position="126"/>
    </location>
</feature>
<comment type="caution">
    <text evidence="2">The sequence shown here is derived from an EMBL/GenBank/DDBJ whole genome shotgun (WGS) entry which is preliminary data.</text>
</comment>
<dbReference type="RefSeq" id="WP_081169513.1">
    <property type="nucleotide sequence ID" value="NZ_LWBP01000210.1"/>
</dbReference>
<dbReference type="EMBL" id="LWBP01000210">
    <property type="protein sequence ID" value="OQP53630.1"/>
    <property type="molecule type" value="Genomic_DNA"/>
</dbReference>
<evidence type="ECO:0000313" key="3">
    <source>
        <dbReference type="Proteomes" id="UP000192276"/>
    </source>
</evidence>
<feature type="transmembrane region" description="Helical" evidence="1">
    <location>
        <begin position="44"/>
        <end position="62"/>
    </location>
</feature>
<accession>A0A1V9F5E4</accession>
<keyword evidence="1" id="KW-1133">Transmembrane helix</keyword>
<dbReference type="AlphaFoldDB" id="A0A1V9F5E4"/>
<organism evidence="2 3">
    <name type="scientific">Niastella populi</name>
    <dbReference type="NCBI Taxonomy" id="550983"/>
    <lineage>
        <taxon>Bacteria</taxon>
        <taxon>Pseudomonadati</taxon>
        <taxon>Bacteroidota</taxon>
        <taxon>Chitinophagia</taxon>
        <taxon>Chitinophagales</taxon>
        <taxon>Chitinophagaceae</taxon>
        <taxon>Niastella</taxon>
    </lineage>
</organism>
<evidence type="ECO:0000313" key="2">
    <source>
        <dbReference type="EMBL" id="OQP53630.1"/>
    </source>
</evidence>
<gene>
    <name evidence="2" type="ORF">A4R26_06575</name>
</gene>
<dbReference type="OrthoDB" id="1467814at2"/>
<dbReference type="Proteomes" id="UP000192276">
    <property type="component" value="Unassembled WGS sequence"/>
</dbReference>
<feature type="transmembrane region" description="Helical" evidence="1">
    <location>
        <begin position="74"/>
        <end position="95"/>
    </location>
</feature>
<sequence>MFKRLLLLGLVSGVLAGLAAFVYQKVYFKANEVDFSAIVTPAKLFIGGILVNLLASVVYGLLTKWLPKAGEIIFNLLFVIITFACLVVPIGYILPLDYEQPELFPGLTVPMLFFPALAWFTIKPVFIKK</sequence>
<reference evidence="3" key="1">
    <citation type="submission" date="2016-04" db="EMBL/GenBank/DDBJ databases">
        <authorList>
            <person name="Chen L."/>
            <person name="Zhuang W."/>
            <person name="Wang G."/>
        </authorList>
    </citation>
    <scope>NUCLEOTIDE SEQUENCE [LARGE SCALE GENOMIC DNA]</scope>
    <source>
        <strain evidence="3">208</strain>
    </source>
</reference>
<keyword evidence="3" id="KW-1185">Reference proteome</keyword>
<dbReference type="STRING" id="550983.A4R26_06575"/>
<proteinExistence type="predicted"/>